<sequence>MLGHHIWVRPRSPVQASCEIPQVVLFNANMGEEEMGLQNILFRECGVVDKTLHGKRQLSSDSSAAQRV</sequence>
<accession>A0AAW1FXH9</accession>
<protein>
    <submittedName>
        <fullName evidence="1">Uncharacterized protein</fullName>
    </submittedName>
</protein>
<name>A0AAW1FXH9_ZOAVI</name>
<gene>
    <name evidence="1" type="ORF">VZT92_004394</name>
</gene>
<reference evidence="1 2" key="1">
    <citation type="journal article" date="2024" name="Genome Biol. Evol.">
        <title>Chromosome-level genome assembly of the viviparous eelpout Zoarces viviparus.</title>
        <authorList>
            <person name="Fuhrmann N."/>
            <person name="Brasseur M.V."/>
            <person name="Bakowski C.E."/>
            <person name="Podsiadlowski L."/>
            <person name="Prost S."/>
            <person name="Krehenwinkel H."/>
            <person name="Mayer C."/>
        </authorList>
    </citation>
    <scope>NUCLEOTIDE SEQUENCE [LARGE SCALE GENOMIC DNA]</scope>
    <source>
        <strain evidence="1">NO-MEL_2022_Ind0_liver</strain>
    </source>
</reference>
<comment type="caution">
    <text evidence="1">The sequence shown here is derived from an EMBL/GenBank/DDBJ whole genome shotgun (WGS) entry which is preliminary data.</text>
</comment>
<dbReference type="Proteomes" id="UP001488805">
    <property type="component" value="Unassembled WGS sequence"/>
</dbReference>
<proteinExistence type="predicted"/>
<evidence type="ECO:0000313" key="1">
    <source>
        <dbReference type="EMBL" id="KAK9539278.1"/>
    </source>
</evidence>
<keyword evidence="2" id="KW-1185">Reference proteome</keyword>
<evidence type="ECO:0000313" key="2">
    <source>
        <dbReference type="Proteomes" id="UP001488805"/>
    </source>
</evidence>
<organism evidence="1 2">
    <name type="scientific">Zoarces viviparus</name>
    <name type="common">Viviparous eelpout</name>
    <name type="synonym">Blennius viviparus</name>
    <dbReference type="NCBI Taxonomy" id="48416"/>
    <lineage>
        <taxon>Eukaryota</taxon>
        <taxon>Metazoa</taxon>
        <taxon>Chordata</taxon>
        <taxon>Craniata</taxon>
        <taxon>Vertebrata</taxon>
        <taxon>Euteleostomi</taxon>
        <taxon>Actinopterygii</taxon>
        <taxon>Neopterygii</taxon>
        <taxon>Teleostei</taxon>
        <taxon>Neoteleostei</taxon>
        <taxon>Acanthomorphata</taxon>
        <taxon>Eupercaria</taxon>
        <taxon>Perciformes</taxon>
        <taxon>Cottioidei</taxon>
        <taxon>Zoarcales</taxon>
        <taxon>Zoarcidae</taxon>
        <taxon>Zoarcinae</taxon>
        <taxon>Zoarces</taxon>
    </lineage>
</organism>
<dbReference type="EMBL" id="JBCEZU010000023">
    <property type="protein sequence ID" value="KAK9539278.1"/>
    <property type="molecule type" value="Genomic_DNA"/>
</dbReference>
<dbReference type="AlphaFoldDB" id="A0AAW1FXH9"/>